<dbReference type="Pfam" id="PF00378">
    <property type="entry name" value="ECH_1"/>
    <property type="match status" value="1"/>
</dbReference>
<dbReference type="PANTHER" id="PTHR43802:SF1">
    <property type="entry name" value="IP11341P-RELATED"/>
    <property type="match status" value="1"/>
</dbReference>
<name>A0A4S8NFY1_9ACTN</name>
<dbReference type="OrthoDB" id="3207739at2"/>
<dbReference type="SUPFAM" id="SSF52096">
    <property type="entry name" value="ClpP/crotonase"/>
    <property type="match status" value="1"/>
</dbReference>
<comment type="similarity">
    <text evidence="1">Belongs to the enoyl-CoA hydratase/isomerase family.</text>
</comment>
<keyword evidence="2" id="KW-0413">Isomerase</keyword>
<dbReference type="CDD" id="cd06558">
    <property type="entry name" value="crotonase-like"/>
    <property type="match status" value="1"/>
</dbReference>
<proteinExistence type="inferred from homology"/>
<keyword evidence="3" id="KW-1185">Reference proteome</keyword>
<dbReference type="GO" id="GO:0016853">
    <property type="term" value="F:isomerase activity"/>
    <property type="evidence" value="ECO:0007669"/>
    <property type="project" value="UniProtKB-KW"/>
</dbReference>
<dbReference type="Proteomes" id="UP000307087">
    <property type="component" value="Unassembled WGS sequence"/>
</dbReference>
<comment type="caution">
    <text evidence="2">The sequence shown here is derived from an EMBL/GenBank/DDBJ whole genome shotgun (WGS) entry which is preliminary data.</text>
</comment>
<evidence type="ECO:0000256" key="1">
    <source>
        <dbReference type="ARBA" id="ARBA00005254"/>
    </source>
</evidence>
<gene>
    <name evidence="2" type="ORF">E9934_09050</name>
</gene>
<dbReference type="PANTHER" id="PTHR43802">
    <property type="entry name" value="ENOYL-COA HYDRATASE"/>
    <property type="match status" value="1"/>
</dbReference>
<dbReference type="InterPro" id="IPR029045">
    <property type="entry name" value="ClpP/crotonase-like_dom_sf"/>
</dbReference>
<dbReference type="AlphaFoldDB" id="A0A4S8NFY1"/>
<sequence length="342" mass="35888">MLDLPALLAESGPMVPGPLDASPLVVVDAAAPDVDRTLSDGSVADVAPAGAVVVGLLGDERPVPGLLDLLDVALAPRGSRASDLRGVVVSDDVEADLAALHATSARSPHATWALARLLRLTAVLPARDGVVAESATYSSLLAGAEFRRWREENPPIQRPSDLDLSRVALRREGDLLEVTLTRSARRNAYDARMRDALLEALEVAALAPEATVSLRGEGRDFCAGGDLDEFGSAPDPAAAHRLRVVAHPGLATDRLRDRVTVHLHGHCIGSGIEIAAFAGDVRAAESTVLGLPELAMGLVPGAGGTVSLTRRIGRHRVLWWALSGRRIGVELALEWGLVDGVD</sequence>
<dbReference type="RefSeq" id="WP_136562544.1">
    <property type="nucleotide sequence ID" value="NZ_BAABLS010000008.1"/>
</dbReference>
<organism evidence="2 3">
    <name type="scientific">Nocardioides caeni</name>
    <dbReference type="NCBI Taxonomy" id="574700"/>
    <lineage>
        <taxon>Bacteria</taxon>
        <taxon>Bacillati</taxon>
        <taxon>Actinomycetota</taxon>
        <taxon>Actinomycetes</taxon>
        <taxon>Propionibacteriales</taxon>
        <taxon>Nocardioidaceae</taxon>
        <taxon>Nocardioides</taxon>
    </lineage>
</organism>
<protein>
    <submittedName>
        <fullName evidence="2">Enoyl-CoA hydratase/isomerase family protein</fullName>
    </submittedName>
</protein>
<reference evidence="2 3" key="1">
    <citation type="journal article" date="2009" name="Int. J. Syst. Evol. Microbiol.">
        <title>Nocardioides caeni sp. nov., isolated from wastewater.</title>
        <authorList>
            <person name="Yoon J.H."/>
            <person name="Kang S.J."/>
            <person name="Park S."/>
            <person name="Kim W."/>
            <person name="Oh T.K."/>
        </authorList>
    </citation>
    <scope>NUCLEOTIDE SEQUENCE [LARGE SCALE GENOMIC DNA]</scope>
    <source>
        <strain evidence="2 3">DSM 23134</strain>
    </source>
</reference>
<evidence type="ECO:0000313" key="3">
    <source>
        <dbReference type="Proteomes" id="UP000307087"/>
    </source>
</evidence>
<dbReference type="InterPro" id="IPR001753">
    <property type="entry name" value="Enoyl-CoA_hydra/iso"/>
</dbReference>
<dbReference type="Gene3D" id="3.90.226.10">
    <property type="entry name" value="2-enoyl-CoA Hydratase, Chain A, domain 1"/>
    <property type="match status" value="1"/>
</dbReference>
<accession>A0A4S8NFY1</accession>
<dbReference type="EMBL" id="STGW01000004">
    <property type="protein sequence ID" value="THV14782.1"/>
    <property type="molecule type" value="Genomic_DNA"/>
</dbReference>
<evidence type="ECO:0000313" key="2">
    <source>
        <dbReference type="EMBL" id="THV14782.1"/>
    </source>
</evidence>